<organism evidence="3 4">
    <name type="scientific">Streptomyces boetiae</name>
    <dbReference type="NCBI Taxonomy" id="3075541"/>
    <lineage>
        <taxon>Bacteria</taxon>
        <taxon>Bacillati</taxon>
        <taxon>Actinomycetota</taxon>
        <taxon>Actinomycetes</taxon>
        <taxon>Kitasatosporales</taxon>
        <taxon>Streptomycetaceae</taxon>
        <taxon>Streptomyces</taxon>
    </lineage>
</organism>
<feature type="domain" description="NACHT" evidence="2">
    <location>
        <begin position="57"/>
        <end position="187"/>
    </location>
</feature>
<feature type="transmembrane region" description="Helical" evidence="1">
    <location>
        <begin position="475"/>
        <end position="495"/>
    </location>
</feature>
<dbReference type="Proteomes" id="UP001183388">
    <property type="component" value="Unassembled WGS sequence"/>
</dbReference>
<gene>
    <name evidence="3" type="ORF">RM780_02970</name>
</gene>
<feature type="transmembrane region" description="Helical" evidence="1">
    <location>
        <begin position="501"/>
        <end position="523"/>
    </location>
</feature>
<evidence type="ECO:0000313" key="3">
    <source>
        <dbReference type="EMBL" id="MDT0305924.1"/>
    </source>
</evidence>
<keyword evidence="1" id="KW-1133">Transmembrane helix</keyword>
<evidence type="ECO:0000259" key="2">
    <source>
        <dbReference type="Pfam" id="PF05729"/>
    </source>
</evidence>
<keyword evidence="4" id="KW-1185">Reference proteome</keyword>
<feature type="transmembrane region" description="Helical" evidence="1">
    <location>
        <begin position="347"/>
        <end position="376"/>
    </location>
</feature>
<dbReference type="InterPro" id="IPR007111">
    <property type="entry name" value="NACHT_NTPase"/>
</dbReference>
<reference evidence="4" key="1">
    <citation type="submission" date="2023-07" db="EMBL/GenBank/DDBJ databases">
        <title>30 novel species of actinomycetes from the DSMZ collection.</title>
        <authorList>
            <person name="Nouioui I."/>
        </authorList>
    </citation>
    <scope>NUCLEOTIDE SEQUENCE [LARGE SCALE GENOMIC DNA]</scope>
    <source>
        <strain evidence="4">DSM 44917</strain>
    </source>
</reference>
<dbReference type="Pfam" id="PF05729">
    <property type="entry name" value="NACHT"/>
    <property type="match status" value="1"/>
</dbReference>
<proteinExistence type="predicted"/>
<feature type="transmembrane region" description="Helical" evidence="1">
    <location>
        <begin position="406"/>
        <end position="427"/>
    </location>
</feature>
<dbReference type="SUPFAM" id="SSF52540">
    <property type="entry name" value="P-loop containing nucleoside triphosphate hydrolases"/>
    <property type="match status" value="1"/>
</dbReference>
<evidence type="ECO:0000313" key="4">
    <source>
        <dbReference type="Proteomes" id="UP001183388"/>
    </source>
</evidence>
<keyword evidence="1" id="KW-0472">Membrane</keyword>
<accession>A0ABU2L2Y8</accession>
<keyword evidence="1" id="KW-0812">Transmembrane</keyword>
<dbReference type="RefSeq" id="WP_311628837.1">
    <property type="nucleotide sequence ID" value="NZ_JAVREN010000003.1"/>
</dbReference>
<comment type="caution">
    <text evidence="3">The sequence shown here is derived from an EMBL/GenBank/DDBJ whole genome shotgun (WGS) entry which is preliminary data.</text>
</comment>
<dbReference type="EMBL" id="JAVREN010000003">
    <property type="protein sequence ID" value="MDT0305924.1"/>
    <property type="molecule type" value="Genomic_DNA"/>
</dbReference>
<name>A0ABU2L2Y8_9ACTN</name>
<dbReference type="Gene3D" id="3.40.50.300">
    <property type="entry name" value="P-loop containing nucleotide triphosphate hydrolases"/>
    <property type="match status" value="1"/>
</dbReference>
<dbReference type="InterPro" id="IPR027417">
    <property type="entry name" value="P-loop_NTPase"/>
</dbReference>
<evidence type="ECO:0000256" key="1">
    <source>
        <dbReference type="SAM" id="Phobius"/>
    </source>
</evidence>
<protein>
    <submittedName>
        <fullName evidence="3">NACHT domain-containing protein</fullName>
    </submittedName>
</protein>
<sequence length="592" mass="63310">MADRLAAEVLAAETAAWRVVAGRPERVMDVPWASGAAVAATPRDLAAHWRGLRPGQLVVTGAPGAGKSVLALRLALLLLQDRADGDPVPVRLDLTGFEPGRCQFQAWLAGRLVRAYRLRRAEAEALVAARRILPVLDGLDEMDADPEPGPESRAVAALAAMDAYRADPRGDRLVLTCRTAAFTHLETRGAWAEDTARIELRTPDAPAVRAFLAGPPGAYARWSRVLDHLAAAPAGPLAQALSTPWLLAPAATAYEHLDPDGLLDPALNTPEALREHLLSLLIPATGRRVHRPARVRSWLTTLARYLEDNTATARTVDRRRLPATDLVPHELWPLAGDRRARRTSTSLALAATLFVAVVAGAASGYPEVTLAVAVVGRAPSEPWSRMWPPPMRLDPRHLGTPPERRSLRAALLAGVIGGLVTGSAAWVEHGLPVAPLGFVAGALLGLAGGLVLLLLGPGDAGTARRGAFFRQERTVALAFGSVFGAAAGLLPGLSFGAATGLAVGLGIALVSALWTCPLNARYLGLLIRTRRRSGRWLPWRLGRFLDRCVDAGLMRRAGTAYRFRHREFQDYLGRAAAAPRPLSPDPTARHPR</sequence>
<feature type="transmembrane region" description="Helical" evidence="1">
    <location>
        <begin position="433"/>
        <end position="455"/>
    </location>
</feature>